<dbReference type="Pfam" id="PF01627">
    <property type="entry name" value="Hpt"/>
    <property type="match status" value="1"/>
</dbReference>
<dbReference type="Proteomes" id="UP000661077">
    <property type="component" value="Unassembled WGS sequence"/>
</dbReference>
<evidence type="ECO:0000313" key="5">
    <source>
        <dbReference type="Proteomes" id="UP000661077"/>
    </source>
</evidence>
<organism evidence="4 5">
    <name type="scientific">Steroidobacter gossypii</name>
    <dbReference type="NCBI Taxonomy" id="2805490"/>
    <lineage>
        <taxon>Bacteria</taxon>
        <taxon>Pseudomonadati</taxon>
        <taxon>Pseudomonadota</taxon>
        <taxon>Gammaproteobacteria</taxon>
        <taxon>Steroidobacterales</taxon>
        <taxon>Steroidobacteraceae</taxon>
        <taxon>Steroidobacter</taxon>
    </lineage>
</organism>
<evidence type="ECO:0000259" key="3">
    <source>
        <dbReference type="PROSITE" id="PS50894"/>
    </source>
</evidence>
<dbReference type="Gene3D" id="1.20.120.160">
    <property type="entry name" value="HPT domain"/>
    <property type="match status" value="1"/>
</dbReference>
<feature type="modified residue" description="Phosphohistidine" evidence="2">
    <location>
        <position position="59"/>
    </location>
</feature>
<keyword evidence="2" id="KW-0597">Phosphoprotein</keyword>
<name>A0ABS1X574_9GAMM</name>
<dbReference type="PROSITE" id="PS50894">
    <property type="entry name" value="HPT"/>
    <property type="match status" value="1"/>
</dbReference>
<accession>A0ABS1X574</accession>
<dbReference type="InterPro" id="IPR008207">
    <property type="entry name" value="Sig_transdc_His_kin_Hpt_dom"/>
</dbReference>
<evidence type="ECO:0000313" key="4">
    <source>
        <dbReference type="EMBL" id="MBM0108357.1"/>
    </source>
</evidence>
<protein>
    <submittedName>
        <fullName evidence="4">Hpt domain-containing protein</fullName>
    </submittedName>
</protein>
<gene>
    <name evidence="4" type="ORF">JM946_26800</name>
</gene>
<dbReference type="SUPFAM" id="SSF47226">
    <property type="entry name" value="Histidine-containing phosphotransfer domain, HPT domain"/>
    <property type="match status" value="1"/>
</dbReference>
<dbReference type="InterPro" id="IPR036641">
    <property type="entry name" value="HPT_dom_sf"/>
</dbReference>
<feature type="domain" description="HPt" evidence="3">
    <location>
        <begin position="20"/>
        <end position="116"/>
    </location>
</feature>
<reference evidence="4 5" key="1">
    <citation type="journal article" date="2021" name="Int. J. Syst. Evol. Microbiol.">
        <title>Steroidobacter gossypii sp. nov., isolated from soil of cotton cropping field.</title>
        <authorList>
            <person name="Huang R."/>
            <person name="Yang S."/>
            <person name="Zhen C."/>
            <person name="Liu W."/>
        </authorList>
    </citation>
    <scope>NUCLEOTIDE SEQUENCE [LARGE SCALE GENOMIC DNA]</scope>
    <source>
        <strain evidence="4 5">S1-65</strain>
    </source>
</reference>
<proteinExistence type="predicted"/>
<keyword evidence="5" id="KW-1185">Reference proteome</keyword>
<evidence type="ECO:0000256" key="2">
    <source>
        <dbReference type="PROSITE-ProRule" id="PRU00110"/>
    </source>
</evidence>
<sequence length="121" mass="13291">MTMKDLVLDREHLLEMTDGDLEFEHELLATFRASAQRILTRLRDALNSGISTQIMREAHALKGASVNVGATAMSRCAGAIEEAARAGDVELATEHARCLDTEEAALWAALERLRAERSAKQ</sequence>
<evidence type="ECO:0000256" key="1">
    <source>
        <dbReference type="ARBA" id="ARBA00023012"/>
    </source>
</evidence>
<dbReference type="EMBL" id="JAEVLS010000008">
    <property type="protein sequence ID" value="MBM0108357.1"/>
    <property type="molecule type" value="Genomic_DNA"/>
</dbReference>
<comment type="caution">
    <text evidence="4">The sequence shown here is derived from an EMBL/GenBank/DDBJ whole genome shotgun (WGS) entry which is preliminary data.</text>
</comment>
<dbReference type="SMART" id="SM00073">
    <property type="entry name" value="HPT"/>
    <property type="match status" value="1"/>
</dbReference>
<keyword evidence="1" id="KW-0902">Two-component regulatory system</keyword>